<evidence type="ECO:0000256" key="17">
    <source>
        <dbReference type="RuleBase" id="RU003403"/>
    </source>
</evidence>
<dbReference type="Pfam" id="PF06444">
    <property type="entry name" value="NADH_dehy_S2_C"/>
    <property type="match status" value="1"/>
</dbReference>
<evidence type="ECO:0000256" key="1">
    <source>
        <dbReference type="ARBA" id="ARBA00004448"/>
    </source>
</evidence>
<keyword evidence="11 17" id="KW-1133">Transmembrane helix</keyword>
<keyword evidence="5" id="KW-0813">Transport</keyword>
<dbReference type="PRINTS" id="PR01436">
    <property type="entry name" value="NADHDHGNASE2"/>
</dbReference>
<feature type="transmembrane region" description="Helical" evidence="17">
    <location>
        <begin position="153"/>
        <end position="171"/>
    </location>
</feature>
<sequence>MSPALCSIFLFSLGLGTMIVFTNSHWFLAWIGLEINTLAIIPIMVQLHQHHPRAVEAANKYFFTQIAGAAMLLIAATVNAWNTGQWAISQPCSQSMASLTVLALGLKLGLAPLHLWMPEVLQGVSFKTGLIISTWQKIAPLILILQMEFNAPHLLIIMGVLSIIIGGLGALNHNHLRKILAYSSTAHLGWMIIVMQFSKSLTLLALVTYIIMTSGAFLLFDSMKAKSINTIMMYLPTNPSFFIVTFAILMSLSGFPPLTGFITKWIILDELIKQQLLALAMVAALSALLSAFFYFRLAYVMALTLPPNTTYTQTSWRATSLSNLAMPLAVTTSLTMTLLPLMPALAALMSI</sequence>
<evidence type="ECO:0000256" key="6">
    <source>
        <dbReference type="ARBA" id="ARBA00022660"/>
    </source>
</evidence>
<feature type="transmembrane region" description="Helical" evidence="17">
    <location>
        <begin position="201"/>
        <end position="220"/>
    </location>
</feature>
<dbReference type="PANTHER" id="PTHR46552:SF1">
    <property type="entry name" value="NADH-UBIQUINONE OXIDOREDUCTASE CHAIN 2"/>
    <property type="match status" value="1"/>
</dbReference>
<evidence type="ECO:0000256" key="3">
    <source>
        <dbReference type="ARBA" id="ARBA00012944"/>
    </source>
</evidence>
<evidence type="ECO:0000256" key="15">
    <source>
        <dbReference type="ARBA" id="ARBA00023136"/>
    </source>
</evidence>
<comment type="function">
    <text evidence="17">Core subunit of the mitochondrial membrane respiratory chain NADH dehydrogenase (Complex I) which catalyzes electron transfer from NADH through the respiratory chain, using ubiquinone as an electron acceptor. Essential for the catalytic activity and assembly of complex I.</text>
</comment>
<gene>
    <name evidence="20" type="primary">ND2</name>
</gene>
<dbReference type="GeneID" id="32232430"/>
<dbReference type="EC" id="7.1.1.2" evidence="3 17"/>
<keyword evidence="12 17" id="KW-0520">NAD</keyword>
<dbReference type="AlphaFoldDB" id="A0A1V1FLT6"/>
<dbReference type="InterPro" id="IPR003917">
    <property type="entry name" value="NADH_UbQ_OxRdtase_chain2"/>
</dbReference>
<dbReference type="Pfam" id="PF00361">
    <property type="entry name" value="Proton_antipo_M"/>
    <property type="match status" value="1"/>
</dbReference>
<keyword evidence="9 17" id="KW-1278">Translocase</keyword>
<dbReference type="InterPro" id="IPR010933">
    <property type="entry name" value="NADH_DH_su2_C"/>
</dbReference>
<evidence type="ECO:0000256" key="5">
    <source>
        <dbReference type="ARBA" id="ARBA00022448"/>
    </source>
</evidence>
<comment type="similarity">
    <text evidence="2 17">Belongs to the complex I subunit 2 family.</text>
</comment>
<reference evidence="20" key="2">
    <citation type="journal article" date="2016" name="BMC Genomics">
        <title>Structure and variation of the mitochondrial genome of fishes.</title>
        <authorList>
            <person name="Satoh T.P."/>
            <person name="Miya M."/>
            <person name="Mabuchi K."/>
            <person name="Nishida M."/>
        </authorList>
    </citation>
    <scope>NUCLEOTIDE SEQUENCE</scope>
</reference>
<keyword evidence="8 17" id="KW-0999">Mitochondrion inner membrane</keyword>
<evidence type="ECO:0000256" key="10">
    <source>
        <dbReference type="ARBA" id="ARBA00022982"/>
    </source>
</evidence>
<reference evidence="21" key="1">
    <citation type="submission" date="2004-04" db="EMBL/GenBank/DDBJ databases">
        <title>The ray-finned fish phylogeny.</title>
        <authorList>
            <person name="Miya M."/>
        </authorList>
    </citation>
    <scope>NUCLEOTIDE SEQUENCE</scope>
</reference>
<accession>A0A1V1FLT6</accession>
<evidence type="ECO:0000259" key="18">
    <source>
        <dbReference type="Pfam" id="PF00361"/>
    </source>
</evidence>
<geneLocation type="mitochondrion" evidence="20"/>
<dbReference type="PANTHER" id="PTHR46552">
    <property type="entry name" value="NADH-UBIQUINONE OXIDOREDUCTASE CHAIN 2"/>
    <property type="match status" value="1"/>
</dbReference>
<feature type="transmembrane region" description="Helical" evidence="17">
    <location>
        <begin position="324"/>
        <end position="348"/>
    </location>
</feature>
<evidence type="ECO:0000259" key="19">
    <source>
        <dbReference type="Pfam" id="PF06444"/>
    </source>
</evidence>
<feature type="domain" description="NADH dehydrogenase subunit 2 C-terminal" evidence="19">
    <location>
        <begin position="292"/>
        <end position="345"/>
    </location>
</feature>
<protein>
    <recommendedName>
        <fullName evidence="4 17">NADH-ubiquinone oxidoreductase chain 2</fullName>
        <ecNumber evidence="3 17">7.1.1.2</ecNumber>
    </recommendedName>
</protein>
<organism evidence="20">
    <name type="scientific">Plesiops nakaharae</name>
    <dbReference type="NCBI Taxonomy" id="270570"/>
    <lineage>
        <taxon>Eukaryota</taxon>
        <taxon>Metazoa</taxon>
        <taxon>Chordata</taxon>
        <taxon>Craniata</taxon>
        <taxon>Vertebrata</taxon>
        <taxon>Euteleostomi</taxon>
        <taxon>Actinopterygii</taxon>
        <taxon>Neopterygii</taxon>
        <taxon>Teleostei</taxon>
        <taxon>Neoteleostei</taxon>
        <taxon>Acanthomorphata</taxon>
        <taxon>Ovalentaria</taxon>
        <taxon>Plesiopidae</taxon>
        <taxon>Plesiopinae</taxon>
        <taxon>Plesiops</taxon>
    </lineage>
</organism>
<feature type="transmembrane region" description="Helical" evidence="17">
    <location>
        <begin position="240"/>
        <end position="263"/>
    </location>
</feature>
<evidence type="ECO:0000256" key="12">
    <source>
        <dbReference type="ARBA" id="ARBA00023027"/>
    </source>
</evidence>
<dbReference type="GO" id="GO:0006120">
    <property type="term" value="P:mitochondrial electron transport, NADH to ubiquinone"/>
    <property type="evidence" value="ECO:0007669"/>
    <property type="project" value="InterPro"/>
</dbReference>
<evidence type="ECO:0000313" key="21">
    <source>
        <dbReference type="EMBL" id="BBU25879.1"/>
    </source>
</evidence>
<evidence type="ECO:0000256" key="2">
    <source>
        <dbReference type="ARBA" id="ARBA00007012"/>
    </source>
</evidence>
<dbReference type="CTD" id="4536"/>
<evidence type="ECO:0000313" key="20">
    <source>
        <dbReference type="EMBL" id="BAX03826.1"/>
    </source>
</evidence>
<dbReference type="GO" id="GO:0008137">
    <property type="term" value="F:NADH dehydrogenase (ubiquinone) activity"/>
    <property type="evidence" value="ECO:0007669"/>
    <property type="project" value="UniProtKB-EC"/>
</dbReference>
<evidence type="ECO:0000256" key="14">
    <source>
        <dbReference type="ARBA" id="ARBA00023128"/>
    </source>
</evidence>
<dbReference type="InterPro" id="IPR050175">
    <property type="entry name" value="Complex_I_Subunit_2"/>
</dbReference>
<feature type="domain" description="NADH:quinone oxidoreductase/Mrp antiporter transmembrane" evidence="18">
    <location>
        <begin position="25"/>
        <end position="289"/>
    </location>
</feature>
<feature type="transmembrane region" description="Helical" evidence="17">
    <location>
        <begin position="275"/>
        <end position="295"/>
    </location>
</feature>
<evidence type="ECO:0000256" key="16">
    <source>
        <dbReference type="ARBA" id="ARBA00049551"/>
    </source>
</evidence>
<proteinExistence type="inferred from homology"/>
<evidence type="ECO:0000256" key="8">
    <source>
        <dbReference type="ARBA" id="ARBA00022792"/>
    </source>
</evidence>
<keyword evidence="14 17" id="KW-0496">Mitochondrion</keyword>
<feature type="transmembrane region" description="Helical" evidence="17">
    <location>
        <begin position="57"/>
        <end position="76"/>
    </location>
</feature>
<dbReference type="InterPro" id="IPR001750">
    <property type="entry name" value="ND/Mrp_TM"/>
</dbReference>
<dbReference type="GO" id="GO:0005743">
    <property type="term" value="C:mitochondrial inner membrane"/>
    <property type="evidence" value="ECO:0007669"/>
    <property type="project" value="UniProtKB-SubCell"/>
</dbReference>
<keyword evidence="15 17" id="KW-0472">Membrane</keyword>
<evidence type="ECO:0000256" key="4">
    <source>
        <dbReference type="ARBA" id="ARBA00021008"/>
    </source>
</evidence>
<evidence type="ECO:0000256" key="9">
    <source>
        <dbReference type="ARBA" id="ARBA00022967"/>
    </source>
</evidence>
<dbReference type="RefSeq" id="YP_009355521.1">
    <property type="nucleotide sequence ID" value="NC_034341.1"/>
</dbReference>
<name>A0A1V1FLT6_9TELE</name>
<keyword evidence="7 17" id="KW-0812">Transmembrane</keyword>
<evidence type="ECO:0000256" key="13">
    <source>
        <dbReference type="ARBA" id="ARBA00023075"/>
    </source>
</evidence>
<evidence type="ECO:0000256" key="11">
    <source>
        <dbReference type="ARBA" id="ARBA00022989"/>
    </source>
</evidence>
<dbReference type="EMBL" id="AP006798">
    <property type="protein sequence ID" value="BBU25879.1"/>
    <property type="molecule type" value="Genomic_DNA"/>
</dbReference>
<comment type="subcellular location">
    <subcellularLocation>
        <location evidence="1 17">Mitochondrion inner membrane</location>
        <topology evidence="1 17">Multi-pass membrane protein</topology>
    </subcellularLocation>
</comment>
<dbReference type="EMBL" id="AP017447">
    <property type="protein sequence ID" value="BAX03826.1"/>
    <property type="molecule type" value="Genomic_DNA"/>
</dbReference>
<comment type="catalytic activity">
    <reaction evidence="16 17">
        <text>a ubiquinone + NADH + 5 H(+)(in) = a ubiquinol + NAD(+) + 4 H(+)(out)</text>
        <dbReference type="Rhea" id="RHEA:29091"/>
        <dbReference type="Rhea" id="RHEA-COMP:9565"/>
        <dbReference type="Rhea" id="RHEA-COMP:9566"/>
        <dbReference type="ChEBI" id="CHEBI:15378"/>
        <dbReference type="ChEBI" id="CHEBI:16389"/>
        <dbReference type="ChEBI" id="CHEBI:17976"/>
        <dbReference type="ChEBI" id="CHEBI:57540"/>
        <dbReference type="ChEBI" id="CHEBI:57945"/>
        <dbReference type="EC" id="7.1.1.2"/>
    </reaction>
</comment>
<keyword evidence="10 17" id="KW-0249">Electron transport</keyword>
<feature type="transmembrane region" description="Helical" evidence="17">
    <location>
        <begin position="96"/>
        <end position="116"/>
    </location>
</feature>
<keyword evidence="13 17" id="KW-0830">Ubiquinone</keyword>
<keyword evidence="6 17" id="KW-0679">Respiratory chain</keyword>
<evidence type="ECO:0000256" key="7">
    <source>
        <dbReference type="ARBA" id="ARBA00022692"/>
    </source>
</evidence>